<dbReference type="Gene3D" id="2.60.40.10">
    <property type="entry name" value="Immunoglobulins"/>
    <property type="match status" value="1"/>
</dbReference>
<dbReference type="AlphaFoldDB" id="A0A074ZPY6"/>
<evidence type="ECO:0000313" key="3">
    <source>
        <dbReference type="EMBL" id="KER29488.1"/>
    </source>
</evidence>
<dbReference type="PROSITE" id="PS50853">
    <property type="entry name" value="FN3"/>
    <property type="match status" value="2"/>
</dbReference>
<name>A0A074ZPY6_OPIVI</name>
<dbReference type="CDD" id="cd00063">
    <property type="entry name" value="FN3"/>
    <property type="match status" value="2"/>
</dbReference>
<protein>
    <recommendedName>
        <fullName evidence="2">Fibronectin type-III domain-containing protein</fullName>
    </recommendedName>
</protein>
<dbReference type="GeneID" id="20318136"/>
<dbReference type="InterPro" id="IPR003961">
    <property type="entry name" value="FN3_dom"/>
</dbReference>
<feature type="domain" description="Fibronectin type-III" evidence="2">
    <location>
        <begin position="430"/>
        <end position="519"/>
    </location>
</feature>
<dbReference type="KEGG" id="ovi:T265_03950"/>
<evidence type="ECO:0000259" key="2">
    <source>
        <dbReference type="PROSITE" id="PS50853"/>
    </source>
</evidence>
<dbReference type="RefSeq" id="XP_009166814.1">
    <property type="nucleotide sequence ID" value="XM_009168550.1"/>
</dbReference>
<dbReference type="OrthoDB" id="5982258at2759"/>
<accession>A0A074ZPY6</accession>
<proteinExistence type="predicted"/>
<dbReference type="EMBL" id="KL596678">
    <property type="protein sequence ID" value="KER29488.1"/>
    <property type="molecule type" value="Genomic_DNA"/>
</dbReference>
<dbReference type="STRING" id="6198.A0A074ZPY6"/>
<evidence type="ECO:0000256" key="1">
    <source>
        <dbReference type="SAM" id="MobiDB-lite"/>
    </source>
</evidence>
<dbReference type="Proteomes" id="UP000054324">
    <property type="component" value="Unassembled WGS sequence"/>
</dbReference>
<feature type="compositionally biased region" description="Acidic residues" evidence="1">
    <location>
        <begin position="28"/>
        <end position="37"/>
    </location>
</feature>
<dbReference type="InterPro" id="IPR036116">
    <property type="entry name" value="FN3_sf"/>
</dbReference>
<evidence type="ECO:0000313" key="4">
    <source>
        <dbReference type="Proteomes" id="UP000054324"/>
    </source>
</evidence>
<dbReference type="CTD" id="20318136"/>
<gene>
    <name evidence="3" type="ORF">T265_03950</name>
</gene>
<reference evidence="3 4" key="1">
    <citation type="submission" date="2013-11" db="EMBL/GenBank/DDBJ databases">
        <title>Opisthorchis viverrini - life in the bile duct.</title>
        <authorList>
            <person name="Young N.D."/>
            <person name="Nagarajan N."/>
            <person name="Lin S.J."/>
            <person name="Korhonen P.K."/>
            <person name="Jex A.R."/>
            <person name="Hall R.S."/>
            <person name="Safavi-Hemami H."/>
            <person name="Kaewkong W."/>
            <person name="Bertrand D."/>
            <person name="Gao S."/>
            <person name="Seet Q."/>
            <person name="Wongkham S."/>
            <person name="Teh B.T."/>
            <person name="Wongkham C."/>
            <person name="Intapan P.M."/>
            <person name="Maleewong W."/>
            <person name="Yang X."/>
            <person name="Hu M."/>
            <person name="Wang Z."/>
            <person name="Hofmann A."/>
            <person name="Sternberg P.W."/>
            <person name="Tan P."/>
            <person name="Wang J."/>
            <person name="Gasser R.B."/>
        </authorList>
    </citation>
    <scope>NUCLEOTIDE SEQUENCE [LARGE SCALE GENOMIC DNA]</scope>
</reference>
<dbReference type="SMART" id="SM00060">
    <property type="entry name" value="FN3"/>
    <property type="match status" value="2"/>
</dbReference>
<dbReference type="SUPFAM" id="SSF49265">
    <property type="entry name" value="Fibronectin type III"/>
    <property type="match status" value="2"/>
</dbReference>
<keyword evidence="4" id="KW-1185">Reference proteome</keyword>
<sequence length="615" mass="68504">MDKTLLGHTPGRRTECCAVSSNETKVDEGDETPEADDFEGRTNTGNVCPTTLPKISMSVSNEDGSTAQRIQWNTSSTYPDECRIKYQLVRTLQTGSEEEMIQDVEPNGYMITKNLAPRTVYKYILRISRKVKGKRVKTEAKKSMQTHNSETMISVKKTEWEGDLLRVECSKLLPGNGVRITVTSEADPGVVHRSYKQQAVLLPVPPCQDYLVKAELTNGKDVIHSSVPKAISARYPVIDAPRNLVIKAVPHVLAHRITWNPPLLSEPTCSEMSYSLEQIVQDGTTERKTFFTLLTPEKTIMDLIPNTVYQYKVKAILNAVYEGPSSEAEQIITPPVPSKPTEPNVSWTDTGLLIDWTDKLNAVEQIERVKILHSTGTHLVQHDEEATAQRATLDVQSIQCKSRVLYAVENAAGKSEFISLTIPTQLPLPVPGGLRVKPESNSLAHWVIWDPVKTGCEVHYRVVSMTNGRQITHSETRQTNVFIKDAAPGEVYTYAVQTVGTDKQTSVLSTTATFRTPQATKMEVKMKGRVTNGGISVNWEHPGSKMDSYSHVVFIVKERTQESLFNHPFGQYSIVLPTKYKTGPVKLYAAVQNAAGLSPFRKVTLRNKKIREGGR</sequence>
<organism evidence="3 4">
    <name type="scientific">Opisthorchis viverrini</name>
    <name type="common">Southeast Asian liver fluke</name>
    <dbReference type="NCBI Taxonomy" id="6198"/>
    <lineage>
        <taxon>Eukaryota</taxon>
        <taxon>Metazoa</taxon>
        <taxon>Spiralia</taxon>
        <taxon>Lophotrochozoa</taxon>
        <taxon>Platyhelminthes</taxon>
        <taxon>Trematoda</taxon>
        <taxon>Digenea</taxon>
        <taxon>Opisthorchiida</taxon>
        <taxon>Opisthorchiata</taxon>
        <taxon>Opisthorchiidae</taxon>
        <taxon>Opisthorchis</taxon>
    </lineage>
</organism>
<feature type="region of interest" description="Disordered" evidence="1">
    <location>
        <begin position="1"/>
        <end position="47"/>
    </location>
</feature>
<feature type="domain" description="Fibronectin type-III" evidence="2">
    <location>
        <begin position="240"/>
        <end position="336"/>
    </location>
</feature>
<dbReference type="InterPro" id="IPR013783">
    <property type="entry name" value="Ig-like_fold"/>
</dbReference>